<comment type="caution">
    <text evidence="2">The sequence shown here is derived from an EMBL/GenBank/DDBJ whole genome shotgun (WGS) entry which is preliminary data.</text>
</comment>
<evidence type="ECO:0000313" key="3">
    <source>
        <dbReference type="Proteomes" id="UP001303473"/>
    </source>
</evidence>
<dbReference type="EMBL" id="MU853793">
    <property type="protein sequence ID" value="KAK3940671.1"/>
    <property type="molecule type" value="Genomic_DNA"/>
</dbReference>
<name>A0AAN6S5J7_9PEZI</name>
<dbReference type="AlphaFoldDB" id="A0AAN6S5J7"/>
<evidence type="ECO:0008006" key="4">
    <source>
        <dbReference type="Google" id="ProtNLM"/>
    </source>
</evidence>
<accession>A0AAN6S5J7</accession>
<feature type="chain" id="PRO_5042913883" description="Secreted protein" evidence="1">
    <location>
        <begin position="20"/>
        <end position="84"/>
    </location>
</feature>
<dbReference type="Proteomes" id="UP001303473">
    <property type="component" value="Unassembled WGS sequence"/>
</dbReference>
<sequence>MIPMIFLFSHLRFFRVGWALHVCPGDVSDFWCVFMVPSFWWFQGFGIRTWLEIMVGNGSRFKVQCGVFGINRQRIRASTRLLYA</sequence>
<keyword evidence="1" id="KW-0732">Signal</keyword>
<reference evidence="3" key="1">
    <citation type="journal article" date="2023" name="Mol. Phylogenet. Evol.">
        <title>Genome-scale phylogeny and comparative genomics of the fungal order Sordariales.</title>
        <authorList>
            <person name="Hensen N."/>
            <person name="Bonometti L."/>
            <person name="Westerberg I."/>
            <person name="Brannstrom I.O."/>
            <person name="Guillou S."/>
            <person name="Cros-Aarteil S."/>
            <person name="Calhoun S."/>
            <person name="Haridas S."/>
            <person name="Kuo A."/>
            <person name="Mondo S."/>
            <person name="Pangilinan J."/>
            <person name="Riley R."/>
            <person name="LaButti K."/>
            <person name="Andreopoulos B."/>
            <person name="Lipzen A."/>
            <person name="Chen C."/>
            <person name="Yan M."/>
            <person name="Daum C."/>
            <person name="Ng V."/>
            <person name="Clum A."/>
            <person name="Steindorff A."/>
            <person name="Ohm R.A."/>
            <person name="Martin F."/>
            <person name="Silar P."/>
            <person name="Natvig D.O."/>
            <person name="Lalanne C."/>
            <person name="Gautier V."/>
            <person name="Ament-Velasquez S.L."/>
            <person name="Kruys A."/>
            <person name="Hutchinson M.I."/>
            <person name="Powell A.J."/>
            <person name="Barry K."/>
            <person name="Miller A.N."/>
            <person name="Grigoriev I.V."/>
            <person name="Debuchy R."/>
            <person name="Gladieux P."/>
            <person name="Hiltunen Thoren M."/>
            <person name="Johannesson H."/>
        </authorList>
    </citation>
    <scope>NUCLEOTIDE SEQUENCE [LARGE SCALE GENOMIC DNA]</scope>
    <source>
        <strain evidence="3">CBS 340.73</strain>
    </source>
</reference>
<protein>
    <recommendedName>
        <fullName evidence="4">Secreted protein</fullName>
    </recommendedName>
</protein>
<gene>
    <name evidence="2" type="ORF">QBC46DRAFT_384750</name>
</gene>
<evidence type="ECO:0000313" key="2">
    <source>
        <dbReference type="EMBL" id="KAK3940671.1"/>
    </source>
</evidence>
<keyword evidence="3" id="KW-1185">Reference proteome</keyword>
<organism evidence="2 3">
    <name type="scientific">Diplogelasinospora grovesii</name>
    <dbReference type="NCBI Taxonomy" id="303347"/>
    <lineage>
        <taxon>Eukaryota</taxon>
        <taxon>Fungi</taxon>
        <taxon>Dikarya</taxon>
        <taxon>Ascomycota</taxon>
        <taxon>Pezizomycotina</taxon>
        <taxon>Sordariomycetes</taxon>
        <taxon>Sordariomycetidae</taxon>
        <taxon>Sordariales</taxon>
        <taxon>Diplogelasinosporaceae</taxon>
        <taxon>Diplogelasinospora</taxon>
    </lineage>
</organism>
<feature type="signal peptide" evidence="1">
    <location>
        <begin position="1"/>
        <end position="19"/>
    </location>
</feature>
<proteinExistence type="predicted"/>
<evidence type="ECO:0000256" key="1">
    <source>
        <dbReference type="SAM" id="SignalP"/>
    </source>
</evidence>